<evidence type="ECO:0008006" key="3">
    <source>
        <dbReference type="Google" id="ProtNLM"/>
    </source>
</evidence>
<name>A0A099I5H9_CLOIN</name>
<dbReference type="InterPro" id="IPR024499">
    <property type="entry name" value="Mbeg1-like"/>
</dbReference>
<comment type="caution">
    <text evidence="1">The sequence shown here is derived from an EMBL/GenBank/DDBJ whole genome shotgun (WGS) entry which is preliminary data.</text>
</comment>
<dbReference type="AlphaFoldDB" id="A0A099I5H9"/>
<protein>
    <recommendedName>
        <fullName evidence="3">DUF2974 domain-containing protein</fullName>
    </recommendedName>
</protein>
<dbReference type="Gene3D" id="3.40.50.1820">
    <property type="entry name" value="alpha/beta hydrolase"/>
    <property type="match status" value="1"/>
</dbReference>
<dbReference type="EMBL" id="JQIF01000044">
    <property type="protein sequence ID" value="KGJ53214.1"/>
    <property type="molecule type" value="Genomic_DNA"/>
</dbReference>
<organism evidence="1 2">
    <name type="scientific">Clostridium innocuum</name>
    <dbReference type="NCBI Taxonomy" id="1522"/>
    <lineage>
        <taxon>Bacteria</taxon>
        <taxon>Bacillati</taxon>
        <taxon>Bacillota</taxon>
        <taxon>Clostridia</taxon>
        <taxon>Eubacteriales</taxon>
        <taxon>Clostridiaceae</taxon>
        <taxon>Clostridium</taxon>
    </lineage>
</organism>
<dbReference type="RefSeq" id="WP_044905414.1">
    <property type="nucleotide sequence ID" value="NZ_JQIF01000044.1"/>
</dbReference>
<dbReference type="InterPro" id="IPR029058">
    <property type="entry name" value="AB_hydrolase_fold"/>
</dbReference>
<evidence type="ECO:0000313" key="1">
    <source>
        <dbReference type="EMBL" id="KGJ53214.1"/>
    </source>
</evidence>
<accession>A0A099I5H9</accession>
<dbReference type="SUPFAM" id="SSF53474">
    <property type="entry name" value="alpha/beta-Hydrolases"/>
    <property type="match status" value="1"/>
</dbReference>
<evidence type="ECO:0000313" key="2">
    <source>
        <dbReference type="Proteomes" id="UP000030008"/>
    </source>
</evidence>
<dbReference type="Pfam" id="PF11187">
    <property type="entry name" value="Mbeg1-like"/>
    <property type="match status" value="1"/>
</dbReference>
<proteinExistence type="predicted"/>
<dbReference type="Proteomes" id="UP000030008">
    <property type="component" value="Unassembled WGS sequence"/>
</dbReference>
<gene>
    <name evidence="1" type="ORF">CIAN88_10805</name>
</gene>
<reference evidence="1 2" key="1">
    <citation type="submission" date="2014-08" db="EMBL/GenBank/DDBJ databases">
        <title>Clostridium innocuum, an unnegligible vancomycin-resistant pathogen causing extra-intestinal infections.</title>
        <authorList>
            <person name="Feng Y."/>
            <person name="Chiu C.-H."/>
        </authorList>
    </citation>
    <scope>NUCLEOTIDE SEQUENCE [LARGE SCALE GENOMIC DNA]</scope>
    <source>
        <strain evidence="1 2">AN88</strain>
    </source>
</reference>
<sequence length="367" mass="41784">MSNLFDYLTWRNDLTFSKVPCCAVDTLICSCLSYLRLQPVFAKQDMLYVKRASEIIRAINPEEIHFRVKEDLQLLHKMAEGNRYGNVILCGYVDHLDPSMEKQFSALTCLLEDDVMLITYRGTDNTLVGWKEDFNMTFLDTIPSQHEAVQYLEAMAIAYPDRRIILCGHSKGGNLAVYAAAFCSFAIQNRIQRVYNHDGPGFSAETLQAAGYRSIAQRIETFVPQSSVVGMLMEHEEHYTVISSTQISLWQHDPYSWEVLGPDFVRLDALDRQSIVLDSTIKHWISELDRSQREAFTDAVFQILSNTNAASFKEMNENRMHSTALILKALNRTDKQTKKMLSDIILKLLSSAKSAIETNLENGKPTD</sequence>